<accession>A0A8R1YW70</accession>
<reference evidence="1" key="2">
    <citation type="submission" date="2022-06" db="UniProtKB">
        <authorList>
            <consortium name="EnsemblMetazoa"/>
        </authorList>
    </citation>
    <scope>IDENTIFICATION</scope>
    <source>
        <strain evidence="1">PS312</strain>
    </source>
</reference>
<sequence>MSLDTKKRWAEQIEWKDEDYEPINREGRVHGPYATTLTCAHCLTHLRISDGALLLDHCKDGNGVGKILIGVGGRKRRLRVARETKGSEE</sequence>
<reference evidence="2" key="1">
    <citation type="journal article" date="2008" name="Nat. Genet.">
        <title>The Pristionchus pacificus genome provides a unique perspective on nematode lifestyle and parasitism.</title>
        <authorList>
            <person name="Dieterich C."/>
            <person name="Clifton S.W."/>
            <person name="Schuster L.N."/>
            <person name="Chinwalla A."/>
            <person name="Delehaunty K."/>
            <person name="Dinkelacker I."/>
            <person name="Fulton L."/>
            <person name="Fulton R."/>
            <person name="Godfrey J."/>
            <person name="Minx P."/>
            <person name="Mitreva M."/>
            <person name="Roeseler W."/>
            <person name="Tian H."/>
            <person name="Witte H."/>
            <person name="Yang S.P."/>
            <person name="Wilson R.K."/>
            <person name="Sommer R.J."/>
        </authorList>
    </citation>
    <scope>NUCLEOTIDE SEQUENCE [LARGE SCALE GENOMIC DNA]</scope>
    <source>
        <strain evidence="2">PS312</strain>
    </source>
</reference>
<gene>
    <name evidence="1" type="primary">WBGene00277831</name>
</gene>
<name>A0A2A6D0H5_PRIPA</name>
<dbReference type="Proteomes" id="UP000005239">
    <property type="component" value="Unassembled WGS sequence"/>
</dbReference>
<evidence type="ECO:0000313" key="2">
    <source>
        <dbReference type="Proteomes" id="UP000005239"/>
    </source>
</evidence>
<dbReference type="EnsemblMetazoa" id="PPA39462.1">
    <property type="protein sequence ID" value="PPA39462.1"/>
    <property type="gene ID" value="WBGene00277831"/>
</dbReference>
<evidence type="ECO:0000313" key="1">
    <source>
        <dbReference type="EnsemblMetazoa" id="PPA39462.1"/>
    </source>
</evidence>
<protein>
    <submittedName>
        <fullName evidence="1">Uncharacterized protein</fullName>
    </submittedName>
</protein>
<dbReference type="AlphaFoldDB" id="A0A2A6D0H5"/>
<accession>A0A2A6D0H5</accession>
<proteinExistence type="predicted"/>
<keyword evidence="2" id="KW-1185">Reference proteome</keyword>
<organism evidence="1 2">
    <name type="scientific">Pristionchus pacificus</name>
    <name type="common">Parasitic nematode worm</name>
    <dbReference type="NCBI Taxonomy" id="54126"/>
    <lineage>
        <taxon>Eukaryota</taxon>
        <taxon>Metazoa</taxon>
        <taxon>Ecdysozoa</taxon>
        <taxon>Nematoda</taxon>
        <taxon>Chromadorea</taxon>
        <taxon>Rhabditida</taxon>
        <taxon>Rhabditina</taxon>
        <taxon>Diplogasteromorpha</taxon>
        <taxon>Diplogasteroidea</taxon>
        <taxon>Neodiplogasteridae</taxon>
        <taxon>Pristionchus</taxon>
    </lineage>
</organism>